<dbReference type="NCBIfam" id="NF005932">
    <property type="entry name" value="PRK07956.1"/>
    <property type="match status" value="1"/>
</dbReference>
<dbReference type="GO" id="GO:0006281">
    <property type="term" value="P:DNA repair"/>
    <property type="evidence" value="ECO:0007669"/>
    <property type="project" value="UniProtKB-KW"/>
</dbReference>
<dbReference type="RefSeq" id="WP_179922761.1">
    <property type="nucleotide sequence ID" value="NZ_CP058909.1"/>
</dbReference>
<keyword evidence="7 11" id="KW-0460">Magnesium</keyword>
<dbReference type="SUPFAM" id="SSF50249">
    <property type="entry name" value="Nucleic acid-binding proteins"/>
    <property type="match status" value="1"/>
</dbReference>
<feature type="domain" description="Helix-hairpin-helix DNA-binding motif class 1" evidence="12">
    <location>
        <begin position="462"/>
        <end position="481"/>
    </location>
</feature>
<dbReference type="Gene3D" id="2.40.50.140">
    <property type="entry name" value="Nucleic acid-binding proteins"/>
    <property type="match status" value="1"/>
</dbReference>
<comment type="caution">
    <text evidence="11">Lacks conserved residue(s) required for the propagation of feature annotation.</text>
</comment>
<evidence type="ECO:0000256" key="4">
    <source>
        <dbReference type="ARBA" id="ARBA00022723"/>
    </source>
</evidence>
<evidence type="ECO:0000256" key="10">
    <source>
        <dbReference type="ARBA" id="ARBA00034005"/>
    </source>
</evidence>
<feature type="binding site" evidence="11">
    <location>
        <begin position="107"/>
        <end position="108"/>
    </location>
    <ligand>
        <name>NAD(+)</name>
        <dbReference type="ChEBI" id="CHEBI:57540"/>
    </ligand>
</feature>
<evidence type="ECO:0000256" key="6">
    <source>
        <dbReference type="ARBA" id="ARBA00022833"/>
    </source>
</evidence>
<feature type="binding site" evidence="11">
    <location>
        <begin position="59"/>
        <end position="63"/>
    </location>
    <ligand>
        <name>NAD(+)</name>
        <dbReference type="ChEBI" id="CHEBI:57540"/>
    </ligand>
</feature>
<evidence type="ECO:0000256" key="1">
    <source>
        <dbReference type="ARBA" id="ARBA00004067"/>
    </source>
</evidence>
<keyword evidence="8 11" id="KW-0520">NAD</keyword>
<comment type="similarity">
    <text evidence="11">Belongs to the NAD-dependent DNA ligase family. LigA subfamily.</text>
</comment>
<feature type="binding site" evidence="11">
    <location>
        <position position="429"/>
    </location>
    <ligand>
        <name>Zn(2+)</name>
        <dbReference type="ChEBI" id="CHEBI:29105"/>
    </ligand>
</feature>
<keyword evidence="6 11" id="KW-0862">Zinc</keyword>
<dbReference type="GO" id="GO:0006260">
    <property type="term" value="P:DNA replication"/>
    <property type="evidence" value="ECO:0007669"/>
    <property type="project" value="UniProtKB-KW"/>
</dbReference>
<dbReference type="InterPro" id="IPR013840">
    <property type="entry name" value="DNAligase_N"/>
</dbReference>
<dbReference type="InterPro" id="IPR003583">
    <property type="entry name" value="Hlx-hairpin-Hlx_DNA-bd_motif"/>
</dbReference>
<dbReference type="HAMAP" id="MF_01588">
    <property type="entry name" value="DNA_ligase_A"/>
    <property type="match status" value="1"/>
</dbReference>
<dbReference type="SUPFAM" id="SSF56091">
    <property type="entry name" value="DNA ligase/mRNA capping enzyme, catalytic domain"/>
    <property type="match status" value="1"/>
</dbReference>
<feature type="domain" description="Helix-hairpin-helix DNA-binding motif class 1" evidence="12">
    <location>
        <begin position="528"/>
        <end position="547"/>
    </location>
</feature>
<dbReference type="GO" id="GO:0005829">
    <property type="term" value="C:cytosol"/>
    <property type="evidence" value="ECO:0007669"/>
    <property type="project" value="TreeGrafter"/>
</dbReference>
<evidence type="ECO:0000256" key="3">
    <source>
        <dbReference type="ARBA" id="ARBA00022705"/>
    </source>
</evidence>
<dbReference type="GO" id="GO:0003911">
    <property type="term" value="F:DNA ligase (NAD+) activity"/>
    <property type="evidence" value="ECO:0007669"/>
    <property type="project" value="UniProtKB-UniRule"/>
</dbReference>
<dbReference type="Gene3D" id="3.30.470.30">
    <property type="entry name" value="DNA ligase/mRNA capping enzyme"/>
    <property type="match status" value="1"/>
</dbReference>
<evidence type="ECO:0000256" key="2">
    <source>
        <dbReference type="ARBA" id="ARBA00022598"/>
    </source>
</evidence>
<dbReference type="GO" id="GO:0046872">
    <property type="term" value="F:metal ion binding"/>
    <property type="evidence" value="ECO:0007669"/>
    <property type="project" value="UniProtKB-KW"/>
</dbReference>
<dbReference type="InterPro" id="IPR004150">
    <property type="entry name" value="NAD_DNA_ligase_OB"/>
</dbReference>
<dbReference type="Gene3D" id="1.10.150.20">
    <property type="entry name" value="5' to 3' exonuclease, C-terminal subdomain"/>
    <property type="match status" value="2"/>
</dbReference>
<evidence type="ECO:0000256" key="7">
    <source>
        <dbReference type="ARBA" id="ARBA00022842"/>
    </source>
</evidence>
<name>A0A7D5TBI3_9EURY</name>
<dbReference type="InterPro" id="IPR041663">
    <property type="entry name" value="DisA/LigA_HHH"/>
</dbReference>
<dbReference type="SMART" id="SM00532">
    <property type="entry name" value="LIGANc"/>
    <property type="match status" value="1"/>
</dbReference>
<dbReference type="GeneID" id="56083327"/>
<feature type="binding site" evidence="11">
    <location>
        <position position="160"/>
    </location>
    <ligand>
        <name>NAD(+)</name>
        <dbReference type="ChEBI" id="CHEBI:57540"/>
    </ligand>
</feature>
<feature type="binding site" evidence="11">
    <location>
        <position position="137"/>
    </location>
    <ligand>
        <name>NAD(+)</name>
        <dbReference type="ChEBI" id="CHEBI:57540"/>
    </ligand>
</feature>
<keyword evidence="9 11" id="KW-0234">DNA repair</keyword>
<evidence type="ECO:0000256" key="11">
    <source>
        <dbReference type="HAMAP-Rule" id="MF_01588"/>
    </source>
</evidence>
<dbReference type="Pfam" id="PF01653">
    <property type="entry name" value="DNA_ligase_aden"/>
    <property type="match status" value="1"/>
</dbReference>
<feature type="binding site" evidence="11">
    <location>
        <position position="311"/>
    </location>
    <ligand>
        <name>NAD(+)</name>
        <dbReference type="ChEBI" id="CHEBI:57540"/>
    </ligand>
</feature>
<keyword evidence="3 11" id="KW-0235">DNA replication</keyword>
<comment type="cofactor">
    <cofactor evidence="11">
        <name>Mg(2+)</name>
        <dbReference type="ChEBI" id="CHEBI:18420"/>
    </cofactor>
    <cofactor evidence="11">
        <name>Mn(2+)</name>
        <dbReference type="ChEBI" id="CHEBI:29035"/>
    </cofactor>
</comment>
<dbReference type="PIRSF" id="PIRSF001604">
    <property type="entry name" value="LigA"/>
    <property type="match status" value="1"/>
</dbReference>
<dbReference type="PROSITE" id="PS01056">
    <property type="entry name" value="DNA_LIGASE_N2"/>
    <property type="match status" value="1"/>
</dbReference>
<keyword evidence="5 11" id="KW-0227">DNA damage</keyword>
<evidence type="ECO:0000313" key="14">
    <source>
        <dbReference type="EMBL" id="QLH82293.1"/>
    </source>
</evidence>
<feature type="binding site" evidence="11">
    <location>
        <position position="335"/>
    </location>
    <ligand>
        <name>NAD(+)</name>
        <dbReference type="ChEBI" id="CHEBI:57540"/>
    </ligand>
</feature>
<comment type="function">
    <text evidence="1 11">DNA ligase that catalyzes the formation of phosphodiester linkages between 5'-phosphoryl and 3'-hydroxyl groups in double-stranded DNA using NAD as a coenzyme and as the energy source for the reaction. It is essential for DNA replication and repair of damaged DNA.</text>
</comment>
<feature type="binding site" evidence="11">
    <location>
        <position position="426"/>
    </location>
    <ligand>
        <name>Zn(2+)</name>
        <dbReference type="ChEBI" id="CHEBI:29105"/>
    </ligand>
</feature>
<reference evidence="14 15" key="1">
    <citation type="submission" date="2020-07" db="EMBL/GenBank/DDBJ databases">
        <title>Halosimplex litoreum sp. nov. and Halosimplex rubrum sp. nov., isolated from different salt environments.</title>
        <authorList>
            <person name="Cui H."/>
        </authorList>
    </citation>
    <scope>NUCLEOTIDE SEQUENCE [LARGE SCALE GENOMIC DNA]</scope>
    <source>
        <strain evidence="14 15">R2</strain>
    </source>
</reference>
<dbReference type="AlphaFoldDB" id="A0A7D5TBI3"/>
<keyword evidence="4 11" id="KW-0479">Metal-binding</keyword>
<evidence type="ECO:0000256" key="5">
    <source>
        <dbReference type="ARBA" id="ARBA00022763"/>
    </source>
</evidence>
<dbReference type="EMBL" id="CP058909">
    <property type="protein sequence ID" value="QLH82293.1"/>
    <property type="molecule type" value="Genomic_DNA"/>
</dbReference>
<dbReference type="InterPro" id="IPR010994">
    <property type="entry name" value="RuvA_2-like"/>
</dbReference>
<dbReference type="NCBIfam" id="TIGR00575">
    <property type="entry name" value="dnlj"/>
    <property type="match status" value="1"/>
</dbReference>
<evidence type="ECO:0000256" key="8">
    <source>
        <dbReference type="ARBA" id="ARBA00023027"/>
    </source>
</evidence>
<dbReference type="InterPro" id="IPR013839">
    <property type="entry name" value="DNAligase_adenylation"/>
</dbReference>
<proteinExistence type="inferred from homology"/>
<protein>
    <recommendedName>
        <fullName evidence="11">DNA ligase</fullName>
        <ecNumber evidence="11">6.5.1.2</ecNumber>
    </recommendedName>
    <alternativeName>
        <fullName evidence="11">Polydeoxyribonucleotide synthase [NAD(+)]</fullName>
    </alternativeName>
</protein>
<feature type="domain" description="Helix-hairpin-helix DNA-binding motif class 1" evidence="12">
    <location>
        <begin position="496"/>
        <end position="515"/>
    </location>
</feature>
<dbReference type="EC" id="6.5.1.2" evidence="11"/>
<dbReference type="InterPro" id="IPR012340">
    <property type="entry name" value="NA-bd_OB-fold"/>
</dbReference>
<dbReference type="Pfam" id="PF14520">
    <property type="entry name" value="HHH_5"/>
    <property type="match status" value="1"/>
</dbReference>
<keyword evidence="11" id="KW-0464">Manganese</keyword>
<evidence type="ECO:0000256" key="9">
    <source>
        <dbReference type="ARBA" id="ARBA00023204"/>
    </source>
</evidence>
<dbReference type="KEGG" id="hpel:HZS54_12020"/>
<keyword evidence="2 11" id="KW-0436">Ligase</keyword>
<feature type="binding site" evidence="11">
    <location>
        <position position="196"/>
    </location>
    <ligand>
        <name>NAD(+)</name>
        <dbReference type="ChEBI" id="CHEBI:57540"/>
    </ligand>
</feature>
<feature type="active site" description="N6-AMP-lysine intermediate" evidence="11">
    <location>
        <position position="139"/>
    </location>
</feature>
<accession>A0A7D5TBI3</accession>
<dbReference type="PANTHER" id="PTHR23389">
    <property type="entry name" value="CHROMOSOME TRANSMISSION FIDELITY FACTOR 18"/>
    <property type="match status" value="1"/>
</dbReference>
<dbReference type="SUPFAM" id="SSF47781">
    <property type="entry name" value="RuvA domain 2-like"/>
    <property type="match status" value="1"/>
</dbReference>
<dbReference type="InterPro" id="IPR001679">
    <property type="entry name" value="DNA_ligase"/>
</dbReference>
<feature type="domain" description="Helix-hairpin-helix DNA-binding motif class 1" evidence="12">
    <location>
        <begin position="560"/>
        <end position="579"/>
    </location>
</feature>
<dbReference type="Pfam" id="PF03120">
    <property type="entry name" value="OB_DNA_ligase"/>
    <property type="match status" value="1"/>
</dbReference>
<keyword evidence="15" id="KW-1185">Reference proteome</keyword>
<sequence>MSRSQSAQENPYLAPPLPQFKGVAELSAKEAATQAEQLQEAVRYHDRRYYVDGDPVIADSEYDRLFTRLQELESEFDVDDEGSPTQRVGASPIDEFDTATHSTELLSIEQSREKSAVRGFGDRVVRETDGSVSFVCEPKLDGISLALYYEDGLLQQVVTRGDGEEGEVVTPNAKTVPSIPLRLPVESPERLVVRGEMVMPRKAFQQYNKEQIEVGDDPFANPRNAVAGTIRQKDPSIVAERPLQFLVFDVLESSQPLATRWEANQFLEDLGFVSPPRLEQAETIEDAVAYRNETLEVRDEMDVAIDGVVLKVNDHDHQDTLGRTSSHPRYCFAYKFPPRTEETALRDVVLQVGRTGRVTPVALLDPVDVGGVTVSRASLHNPAQIAELGAGIGDRVWVERAGDVIPQVAEVVEDRADGHFGFPETCPVCSSNIERDGPMAVCTGGLSCPSQVRRSIEHYVSRKGLDIDGVGEQTVDHFLEAELIEDVADLYALAKDDITSLEGYGDQSAANLVEAIDGSREPALHDFLTALGIPEVGETAARDLAREFGSVDAFREAESSDLTTVDDVGEVTARRIREYLQMEVNRPW</sequence>
<comment type="catalytic activity">
    <reaction evidence="10 11">
        <text>NAD(+) + (deoxyribonucleotide)n-3'-hydroxyl + 5'-phospho-(deoxyribonucleotide)m = (deoxyribonucleotide)n+m + AMP + beta-nicotinamide D-nucleotide.</text>
        <dbReference type="EC" id="6.5.1.2"/>
    </reaction>
</comment>
<dbReference type="Pfam" id="PF12826">
    <property type="entry name" value="HHH_2"/>
    <property type="match status" value="1"/>
</dbReference>
<evidence type="ECO:0000259" key="13">
    <source>
        <dbReference type="SMART" id="SM00532"/>
    </source>
</evidence>
<dbReference type="Proteomes" id="UP000509346">
    <property type="component" value="Chromosome"/>
</dbReference>
<evidence type="ECO:0000313" key="15">
    <source>
        <dbReference type="Proteomes" id="UP000509346"/>
    </source>
</evidence>
<dbReference type="CDD" id="cd00114">
    <property type="entry name" value="LIGANc"/>
    <property type="match status" value="1"/>
</dbReference>
<dbReference type="OrthoDB" id="213206at2157"/>
<dbReference type="GO" id="GO:0003677">
    <property type="term" value="F:DNA binding"/>
    <property type="evidence" value="ECO:0007669"/>
    <property type="project" value="InterPro"/>
</dbReference>
<dbReference type="SMART" id="SM00278">
    <property type="entry name" value="HhH1"/>
    <property type="match status" value="4"/>
</dbReference>
<feature type="binding site" evidence="11">
    <location>
        <position position="448"/>
    </location>
    <ligand>
        <name>Zn(2+)</name>
        <dbReference type="ChEBI" id="CHEBI:29105"/>
    </ligand>
</feature>
<dbReference type="Gene3D" id="1.10.287.610">
    <property type="entry name" value="Helix hairpin bin"/>
    <property type="match status" value="1"/>
</dbReference>
<gene>
    <name evidence="11 14" type="primary">ligA</name>
    <name evidence="14" type="ORF">HZS54_12020</name>
</gene>
<evidence type="ECO:0000259" key="12">
    <source>
        <dbReference type="SMART" id="SM00278"/>
    </source>
</evidence>
<dbReference type="InterPro" id="IPR033136">
    <property type="entry name" value="DNA_ligase_CS"/>
</dbReference>
<organism evidence="14 15">
    <name type="scientific">Halosimplex pelagicum</name>
    <dbReference type="NCBI Taxonomy" id="869886"/>
    <lineage>
        <taxon>Archaea</taxon>
        <taxon>Methanobacteriati</taxon>
        <taxon>Methanobacteriota</taxon>
        <taxon>Stenosarchaea group</taxon>
        <taxon>Halobacteria</taxon>
        <taxon>Halobacteriales</taxon>
        <taxon>Haloarculaceae</taxon>
        <taxon>Halosimplex</taxon>
    </lineage>
</organism>
<dbReference type="PANTHER" id="PTHR23389:SF9">
    <property type="entry name" value="DNA LIGASE"/>
    <property type="match status" value="1"/>
</dbReference>
<feature type="domain" description="NAD-dependent DNA ligase N-terminal" evidence="13">
    <location>
        <begin position="30"/>
        <end position="464"/>
    </location>
</feature>
<dbReference type="FunFam" id="1.10.150.20:FF:000007">
    <property type="entry name" value="DNA ligase"/>
    <property type="match status" value="1"/>
</dbReference>